<accession>A0A380TB35</accession>
<gene>
    <name evidence="3" type="ORF">DF3PB_1730002</name>
</gene>
<sequence length="147" mass="16011">MVHSSVRSLLTGRDLIVLSPLQTVFEAAGILSSQIIGGAPVLEGDQLVGIFTERDVLRRVVASDRDPKATRVGDVMTPRPRTIEAAAPLVKAFAMMCAGQFRHLPVMDGDGTVVAMLSMRDIPVEYRILHQQWSDWTKLDTCPAAAI</sequence>
<dbReference type="PROSITE" id="PS51371">
    <property type="entry name" value="CBS"/>
    <property type="match status" value="2"/>
</dbReference>
<dbReference type="PANTHER" id="PTHR43080:SF2">
    <property type="entry name" value="CBS DOMAIN-CONTAINING PROTEIN"/>
    <property type="match status" value="1"/>
</dbReference>
<feature type="domain" description="CBS" evidence="2">
    <location>
        <begin position="76"/>
        <end position="134"/>
    </location>
</feature>
<dbReference type="EMBL" id="UIDG01000083">
    <property type="protein sequence ID" value="SUS05124.1"/>
    <property type="molecule type" value="Genomic_DNA"/>
</dbReference>
<reference evidence="3" key="1">
    <citation type="submission" date="2018-07" db="EMBL/GenBank/DDBJ databases">
        <authorList>
            <person name="Quirk P.G."/>
            <person name="Krulwich T.A."/>
        </authorList>
    </citation>
    <scope>NUCLEOTIDE SEQUENCE</scope>
</reference>
<dbReference type="AlphaFoldDB" id="A0A380TB35"/>
<dbReference type="InterPro" id="IPR000644">
    <property type="entry name" value="CBS_dom"/>
</dbReference>
<evidence type="ECO:0000259" key="2">
    <source>
        <dbReference type="PROSITE" id="PS51371"/>
    </source>
</evidence>
<protein>
    <submittedName>
        <fullName evidence="3">CBS</fullName>
    </submittedName>
</protein>
<keyword evidence="1" id="KW-0129">CBS domain</keyword>
<proteinExistence type="predicted"/>
<name>A0A380TB35_9ZZZZ</name>
<dbReference type="Gene3D" id="3.10.580.10">
    <property type="entry name" value="CBS-domain"/>
    <property type="match status" value="1"/>
</dbReference>
<dbReference type="PANTHER" id="PTHR43080">
    <property type="entry name" value="CBS DOMAIN-CONTAINING PROTEIN CBSX3, MITOCHONDRIAL"/>
    <property type="match status" value="1"/>
</dbReference>
<dbReference type="SUPFAM" id="SSF54631">
    <property type="entry name" value="CBS-domain pair"/>
    <property type="match status" value="1"/>
</dbReference>
<organism evidence="3">
    <name type="scientific">metagenome</name>
    <dbReference type="NCBI Taxonomy" id="256318"/>
    <lineage>
        <taxon>unclassified sequences</taxon>
        <taxon>metagenomes</taxon>
    </lineage>
</organism>
<evidence type="ECO:0000256" key="1">
    <source>
        <dbReference type="ARBA" id="ARBA00023122"/>
    </source>
</evidence>
<dbReference type="Pfam" id="PF00571">
    <property type="entry name" value="CBS"/>
    <property type="match status" value="2"/>
</dbReference>
<dbReference type="SMART" id="SM00116">
    <property type="entry name" value="CBS"/>
    <property type="match status" value="2"/>
</dbReference>
<feature type="domain" description="CBS" evidence="2">
    <location>
        <begin position="11"/>
        <end position="67"/>
    </location>
</feature>
<dbReference type="InterPro" id="IPR046342">
    <property type="entry name" value="CBS_dom_sf"/>
</dbReference>
<evidence type="ECO:0000313" key="3">
    <source>
        <dbReference type="EMBL" id="SUS05124.1"/>
    </source>
</evidence>
<dbReference type="InterPro" id="IPR051257">
    <property type="entry name" value="Diverse_CBS-Domain"/>
</dbReference>